<feature type="signal peptide" evidence="1">
    <location>
        <begin position="1"/>
        <end position="18"/>
    </location>
</feature>
<feature type="chain" id="PRO_5035835751" description="Secreted protein" evidence="1">
    <location>
        <begin position="19"/>
        <end position="119"/>
    </location>
</feature>
<evidence type="ECO:0008006" key="4">
    <source>
        <dbReference type="Google" id="ProtNLM"/>
    </source>
</evidence>
<keyword evidence="1" id="KW-0732">Signal</keyword>
<proteinExistence type="predicted"/>
<reference evidence="2" key="1">
    <citation type="submission" date="2021-08" db="EMBL/GenBank/DDBJ databases">
        <title>WGS assembly of Ceratopteris richardii.</title>
        <authorList>
            <person name="Marchant D.B."/>
            <person name="Chen G."/>
            <person name="Jenkins J."/>
            <person name="Shu S."/>
            <person name="Leebens-Mack J."/>
            <person name="Grimwood J."/>
            <person name="Schmutz J."/>
            <person name="Soltis P."/>
            <person name="Soltis D."/>
            <person name="Chen Z.-H."/>
        </authorList>
    </citation>
    <scope>NUCLEOTIDE SEQUENCE</scope>
    <source>
        <strain evidence="2">Whitten #5841</strain>
        <tissue evidence="2">Leaf</tissue>
    </source>
</reference>
<evidence type="ECO:0000313" key="3">
    <source>
        <dbReference type="Proteomes" id="UP000825935"/>
    </source>
</evidence>
<dbReference type="AlphaFoldDB" id="A0A8T2QTL6"/>
<sequence length="119" mass="13855">MIFIAALLKAFLHFYVKCSCTEKFSALYFKCCSWGQGLNFTAKTKCHMRGKILLLPFIREIFTSSYKTYTYNIYTDLQKMTGKLPIRACHRKFQKTPVLTEAKCLSILVPSWGQTYKKL</sequence>
<dbReference type="EMBL" id="CM035437">
    <property type="protein sequence ID" value="KAH7286711.1"/>
    <property type="molecule type" value="Genomic_DNA"/>
</dbReference>
<comment type="caution">
    <text evidence="2">The sequence shown here is derived from an EMBL/GenBank/DDBJ whole genome shotgun (WGS) entry which is preliminary data.</text>
</comment>
<keyword evidence="3" id="KW-1185">Reference proteome</keyword>
<accession>A0A8T2QTL6</accession>
<organism evidence="2 3">
    <name type="scientific">Ceratopteris richardii</name>
    <name type="common">Triangle waterfern</name>
    <dbReference type="NCBI Taxonomy" id="49495"/>
    <lineage>
        <taxon>Eukaryota</taxon>
        <taxon>Viridiplantae</taxon>
        <taxon>Streptophyta</taxon>
        <taxon>Embryophyta</taxon>
        <taxon>Tracheophyta</taxon>
        <taxon>Polypodiopsida</taxon>
        <taxon>Polypodiidae</taxon>
        <taxon>Polypodiales</taxon>
        <taxon>Pteridineae</taxon>
        <taxon>Pteridaceae</taxon>
        <taxon>Parkerioideae</taxon>
        <taxon>Ceratopteris</taxon>
    </lineage>
</organism>
<dbReference type="Proteomes" id="UP000825935">
    <property type="component" value="Chromosome 32"/>
</dbReference>
<name>A0A8T2QTL6_CERRI</name>
<evidence type="ECO:0000256" key="1">
    <source>
        <dbReference type="SAM" id="SignalP"/>
    </source>
</evidence>
<evidence type="ECO:0000313" key="2">
    <source>
        <dbReference type="EMBL" id="KAH7286711.1"/>
    </source>
</evidence>
<protein>
    <recommendedName>
        <fullName evidence="4">Secreted protein</fullName>
    </recommendedName>
</protein>
<gene>
    <name evidence="2" type="ORF">KP509_32G019400</name>
</gene>